<evidence type="ECO:0000313" key="2">
    <source>
        <dbReference type="Proteomes" id="UP001163046"/>
    </source>
</evidence>
<name>A0A9W9YBS0_9CNID</name>
<accession>A0A9W9YBS0</accession>
<gene>
    <name evidence="1" type="ORF">OS493_031405</name>
</gene>
<dbReference type="AlphaFoldDB" id="A0A9W9YBS0"/>
<proteinExistence type="predicted"/>
<organism evidence="1 2">
    <name type="scientific">Desmophyllum pertusum</name>
    <dbReference type="NCBI Taxonomy" id="174260"/>
    <lineage>
        <taxon>Eukaryota</taxon>
        <taxon>Metazoa</taxon>
        <taxon>Cnidaria</taxon>
        <taxon>Anthozoa</taxon>
        <taxon>Hexacorallia</taxon>
        <taxon>Scleractinia</taxon>
        <taxon>Caryophylliina</taxon>
        <taxon>Caryophylliidae</taxon>
        <taxon>Desmophyllum</taxon>
    </lineage>
</organism>
<keyword evidence="2" id="KW-1185">Reference proteome</keyword>
<sequence length="114" mass="12897">MYIDINNSLQYKMSLGLLTLARCRVLCPKCGKVFLRTEEWTGSRKHSPTGRDLDMGLLAKMECPTCKKTFARDKDSNIILKGVGNVFVRCVKKHSTMKLNLRGTETKSMQAIQV</sequence>
<protein>
    <submittedName>
        <fullName evidence="1">Uncharacterized protein</fullName>
    </submittedName>
</protein>
<comment type="caution">
    <text evidence="1">The sequence shown here is derived from an EMBL/GenBank/DDBJ whole genome shotgun (WGS) entry which is preliminary data.</text>
</comment>
<dbReference type="EMBL" id="MU827813">
    <property type="protein sequence ID" value="KAJ7323480.1"/>
    <property type="molecule type" value="Genomic_DNA"/>
</dbReference>
<reference evidence="1" key="1">
    <citation type="submission" date="2023-01" db="EMBL/GenBank/DDBJ databases">
        <title>Genome assembly of the deep-sea coral Lophelia pertusa.</title>
        <authorList>
            <person name="Herrera S."/>
            <person name="Cordes E."/>
        </authorList>
    </citation>
    <scope>NUCLEOTIDE SEQUENCE</scope>
    <source>
        <strain evidence="1">USNM1676648</strain>
        <tissue evidence="1">Polyp</tissue>
    </source>
</reference>
<evidence type="ECO:0000313" key="1">
    <source>
        <dbReference type="EMBL" id="KAJ7323480.1"/>
    </source>
</evidence>
<dbReference type="Proteomes" id="UP001163046">
    <property type="component" value="Unassembled WGS sequence"/>
</dbReference>